<reference evidence="2 3" key="1">
    <citation type="submission" date="2018-08" db="EMBL/GenBank/DDBJ databases">
        <title>Genome and evolution of the arbuscular mycorrhizal fungus Diversispora epigaea (formerly Glomus versiforme) and its bacterial endosymbionts.</title>
        <authorList>
            <person name="Sun X."/>
            <person name="Fei Z."/>
            <person name="Harrison M."/>
        </authorList>
    </citation>
    <scope>NUCLEOTIDE SEQUENCE [LARGE SCALE GENOMIC DNA]</scope>
    <source>
        <strain evidence="2 3">IT104</strain>
    </source>
</reference>
<evidence type="ECO:0000256" key="1">
    <source>
        <dbReference type="ARBA" id="ARBA00010795"/>
    </source>
</evidence>
<dbReference type="OrthoDB" id="2409572at2759"/>
<dbReference type="InterPro" id="IPR009413">
    <property type="entry name" value="Aegerolysin-typ"/>
</dbReference>
<dbReference type="Pfam" id="PF06355">
    <property type="entry name" value="Aegerolysin"/>
    <property type="match status" value="1"/>
</dbReference>
<dbReference type="GO" id="GO:0019836">
    <property type="term" value="P:symbiont-mediated hemolysis of host erythrocyte"/>
    <property type="evidence" value="ECO:0007669"/>
    <property type="project" value="InterPro"/>
</dbReference>
<organism evidence="2 3">
    <name type="scientific">Diversispora epigaea</name>
    <dbReference type="NCBI Taxonomy" id="1348612"/>
    <lineage>
        <taxon>Eukaryota</taxon>
        <taxon>Fungi</taxon>
        <taxon>Fungi incertae sedis</taxon>
        <taxon>Mucoromycota</taxon>
        <taxon>Glomeromycotina</taxon>
        <taxon>Glomeromycetes</taxon>
        <taxon>Diversisporales</taxon>
        <taxon>Diversisporaceae</taxon>
        <taxon>Diversispora</taxon>
    </lineage>
</organism>
<evidence type="ECO:0000313" key="3">
    <source>
        <dbReference type="Proteomes" id="UP000266861"/>
    </source>
</evidence>
<dbReference type="Gene3D" id="2.60.270.50">
    <property type="match status" value="1"/>
</dbReference>
<gene>
    <name evidence="2" type="ORF">Glove_89g104</name>
</gene>
<evidence type="ECO:0000313" key="2">
    <source>
        <dbReference type="EMBL" id="RHZ83619.1"/>
    </source>
</evidence>
<protein>
    <submittedName>
        <fullName evidence="2">Uncharacterized protein</fullName>
    </submittedName>
</protein>
<keyword evidence="3" id="KW-1185">Reference proteome</keyword>
<dbReference type="EMBL" id="PQFF01000085">
    <property type="protein sequence ID" value="RHZ83619.1"/>
    <property type="molecule type" value="Genomic_DNA"/>
</dbReference>
<sequence length="178" mass="19973">MKLSVFSFLFHAIFFSSYAYGFYLRDTKIDLYRRDTTIDPNQCTATARESHRSVTVILINEIDYNITYSTHILNWGVWASVACDPSQTIYPSLPINQSETFSAVSNGFLTGTEGKVTFSIDDKKTPPNTFSIYWDNPFSGSNEYSVEMSNTNLYDYQIPPGAGVGDNAVYQVTISKSA</sequence>
<accession>A0A397J5M9</accession>
<name>A0A397J5M9_9GLOM</name>
<dbReference type="AlphaFoldDB" id="A0A397J5M9"/>
<proteinExistence type="inferred from homology"/>
<comment type="caution">
    <text evidence="2">The sequence shown here is derived from an EMBL/GenBank/DDBJ whole genome shotgun (WGS) entry which is preliminary data.</text>
</comment>
<dbReference type="Proteomes" id="UP000266861">
    <property type="component" value="Unassembled WGS sequence"/>
</dbReference>
<comment type="similarity">
    <text evidence="1">Belongs to the aegerolysin family.</text>
</comment>